<protein>
    <submittedName>
        <fullName evidence="1">Uncharacterized protein</fullName>
    </submittedName>
</protein>
<dbReference type="KEGG" id="lnu:N7U66_00410"/>
<proteinExistence type="predicted"/>
<gene>
    <name evidence="1" type="ORF">N7U66_00410</name>
</gene>
<reference evidence="1" key="1">
    <citation type="submission" date="2022-11" db="EMBL/GenBank/DDBJ databases">
        <title>Lacinutrix neustonica HL-RS19T sp. nov., isolated from the surface microlayer sample of brackish Lake Shihwa.</title>
        <authorList>
            <person name="Choi J.Y."/>
            <person name="Hwang C.Y."/>
        </authorList>
    </citation>
    <scope>NUCLEOTIDE SEQUENCE</scope>
    <source>
        <strain evidence="1">HL-RS19</strain>
    </source>
</reference>
<dbReference type="RefSeq" id="WP_267676873.1">
    <property type="nucleotide sequence ID" value="NZ_CP113088.1"/>
</dbReference>
<dbReference type="Proteomes" id="UP001164705">
    <property type="component" value="Chromosome"/>
</dbReference>
<sequence>MPNISKAAVEALEALGCEIEDANYRTHHLFGIKLPKNLEVTALKTALKSENIFV</sequence>
<name>A0A9E8MXV7_9FLAO</name>
<keyword evidence="2" id="KW-1185">Reference proteome</keyword>
<evidence type="ECO:0000313" key="1">
    <source>
        <dbReference type="EMBL" id="WAC02279.1"/>
    </source>
</evidence>
<organism evidence="1 2">
    <name type="scientific">Lacinutrix neustonica</name>
    <dbReference type="NCBI Taxonomy" id="2980107"/>
    <lineage>
        <taxon>Bacteria</taxon>
        <taxon>Pseudomonadati</taxon>
        <taxon>Bacteroidota</taxon>
        <taxon>Flavobacteriia</taxon>
        <taxon>Flavobacteriales</taxon>
        <taxon>Flavobacteriaceae</taxon>
        <taxon>Lacinutrix</taxon>
    </lineage>
</organism>
<dbReference type="EMBL" id="CP113088">
    <property type="protein sequence ID" value="WAC02279.1"/>
    <property type="molecule type" value="Genomic_DNA"/>
</dbReference>
<evidence type="ECO:0000313" key="2">
    <source>
        <dbReference type="Proteomes" id="UP001164705"/>
    </source>
</evidence>
<accession>A0A9E8MXV7</accession>
<dbReference type="AlphaFoldDB" id="A0A9E8MXV7"/>